<dbReference type="EMBL" id="JBHSMA010000003">
    <property type="protein sequence ID" value="MFC5410048.1"/>
    <property type="molecule type" value="Genomic_DNA"/>
</dbReference>
<dbReference type="Proteomes" id="UP001596106">
    <property type="component" value="Unassembled WGS sequence"/>
</dbReference>
<organism evidence="1 2">
    <name type="scientific">Larkinella bovis</name>
    <dbReference type="NCBI Taxonomy" id="683041"/>
    <lineage>
        <taxon>Bacteria</taxon>
        <taxon>Pseudomonadati</taxon>
        <taxon>Bacteroidota</taxon>
        <taxon>Cytophagia</taxon>
        <taxon>Cytophagales</taxon>
        <taxon>Spirosomataceae</taxon>
        <taxon>Larkinella</taxon>
    </lineage>
</organism>
<evidence type="ECO:0008006" key="3">
    <source>
        <dbReference type="Google" id="ProtNLM"/>
    </source>
</evidence>
<dbReference type="RefSeq" id="WP_379844979.1">
    <property type="nucleotide sequence ID" value="NZ_JBHSMA010000003.1"/>
</dbReference>
<name>A0ABW0IBI6_9BACT</name>
<sequence length="124" mass="14112">MRILLAYILLIATLLPTVSQWGTIAYYHANKDYIAKVLCENRAKPQLHCDGHCYLAKKLNAQQEQQDQETTERVQKTPDFQLFCQLLVPFAFQPAIAGLATRQPDYSFASYSSPLSSFFQPPRA</sequence>
<keyword evidence="2" id="KW-1185">Reference proteome</keyword>
<comment type="caution">
    <text evidence="1">The sequence shown here is derived from an EMBL/GenBank/DDBJ whole genome shotgun (WGS) entry which is preliminary data.</text>
</comment>
<accession>A0ABW0IBI6</accession>
<gene>
    <name evidence="1" type="ORF">ACFPMF_12060</name>
</gene>
<proteinExistence type="predicted"/>
<evidence type="ECO:0000313" key="2">
    <source>
        <dbReference type="Proteomes" id="UP001596106"/>
    </source>
</evidence>
<protein>
    <recommendedName>
        <fullName evidence="3">Secreted protein</fullName>
    </recommendedName>
</protein>
<reference evidence="2" key="1">
    <citation type="journal article" date="2019" name="Int. J. Syst. Evol. Microbiol.">
        <title>The Global Catalogue of Microorganisms (GCM) 10K type strain sequencing project: providing services to taxonomists for standard genome sequencing and annotation.</title>
        <authorList>
            <consortium name="The Broad Institute Genomics Platform"/>
            <consortium name="The Broad Institute Genome Sequencing Center for Infectious Disease"/>
            <person name="Wu L."/>
            <person name="Ma J."/>
        </authorList>
    </citation>
    <scope>NUCLEOTIDE SEQUENCE [LARGE SCALE GENOMIC DNA]</scope>
    <source>
        <strain evidence="2">CCUG 55250</strain>
    </source>
</reference>
<evidence type="ECO:0000313" key="1">
    <source>
        <dbReference type="EMBL" id="MFC5410048.1"/>
    </source>
</evidence>